<dbReference type="OrthoDB" id="2852960at2759"/>
<gene>
    <name evidence="2" type="ORF">MSAN_02323900</name>
</gene>
<dbReference type="PROSITE" id="PS50181">
    <property type="entry name" value="FBOX"/>
    <property type="match status" value="1"/>
</dbReference>
<evidence type="ECO:0000313" key="3">
    <source>
        <dbReference type="Proteomes" id="UP000623467"/>
    </source>
</evidence>
<feature type="domain" description="F-box" evidence="1">
    <location>
        <begin position="10"/>
        <end position="55"/>
    </location>
</feature>
<name>A0A8H6X866_9AGAR</name>
<proteinExistence type="predicted"/>
<accession>A0A8H6X866</accession>
<dbReference type="InterPro" id="IPR032675">
    <property type="entry name" value="LRR_dom_sf"/>
</dbReference>
<organism evidence="2 3">
    <name type="scientific">Mycena sanguinolenta</name>
    <dbReference type="NCBI Taxonomy" id="230812"/>
    <lineage>
        <taxon>Eukaryota</taxon>
        <taxon>Fungi</taxon>
        <taxon>Dikarya</taxon>
        <taxon>Basidiomycota</taxon>
        <taxon>Agaricomycotina</taxon>
        <taxon>Agaricomycetes</taxon>
        <taxon>Agaricomycetidae</taxon>
        <taxon>Agaricales</taxon>
        <taxon>Marasmiineae</taxon>
        <taxon>Mycenaceae</taxon>
        <taxon>Mycena</taxon>
    </lineage>
</organism>
<dbReference type="EMBL" id="JACAZH010000039">
    <property type="protein sequence ID" value="KAF7335871.1"/>
    <property type="molecule type" value="Genomic_DNA"/>
</dbReference>
<comment type="caution">
    <text evidence="2">The sequence shown here is derived from an EMBL/GenBank/DDBJ whole genome shotgun (WGS) entry which is preliminary data.</text>
</comment>
<protein>
    <recommendedName>
        <fullName evidence="1">F-box domain-containing protein</fullName>
    </recommendedName>
</protein>
<evidence type="ECO:0000259" key="1">
    <source>
        <dbReference type="PROSITE" id="PS50181"/>
    </source>
</evidence>
<dbReference type="InterPro" id="IPR001810">
    <property type="entry name" value="F-box_dom"/>
</dbReference>
<sequence length="328" mass="37179">MRLTRAAARKANSHKIPNEILTEMFSHMARPDLARICRTTKKYRAVAIPLLYRRVADMNALELESWVDTMMVNSELSPYVWYFQPHSTGGLSQKAAMQLPTVLAGLPNLRILNVVGDLCQLSEALYNARFKQLHTIECTAMQSNSTCLAMFLNRQEALRTLRMASSSRNPGPFEVKIELPKLTNYRGESMFIPNLHDSTVCRLTTVRLWAWSFDIEWDPLMETFGRFGALRDLTADVWRVKASAALEAIAKRLPSIERIKIIAKGPKKFDVRPEIGLAELPHVLCLFQGLNFLSFESFPPDEFDIHKTVIAWGESCPTLGQICIGAFF</sequence>
<reference evidence="2" key="1">
    <citation type="submission" date="2020-05" db="EMBL/GenBank/DDBJ databases">
        <title>Mycena genomes resolve the evolution of fungal bioluminescence.</title>
        <authorList>
            <person name="Tsai I.J."/>
        </authorList>
    </citation>
    <scope>NUCLEOTIDE SEQUENCE</scope>
    <source>
        <strain evidence="2">160909Yilan</strain>
    </source>
</reference>
<evidence type="ECO:0000313" key="2">
    <source>
        <dbReference type="EMBL" id="KAF7335871.1"/>
    </source>
</evidence>
<dbReference type="Proteomes" id="UP000623467">
    <property type="component" value="Unassembled WGS sequence"/>
</dbReference>
<keyword evidence="3" id="KW-1185">Reference proteome</keyword>
<dbReference type="Gene3D" id="3.80.10.10">
    <property type="entry name" value="Ribonuclease Inhibitor"/>
    <property type="match status" value="1"/>
</dbReference>
<dbReference type="AlphaFoldDB" id="A0A8H6X866"/>